<dbReference type="EMBL" id="JAWDGP010002263">
    <property type="protein sequence ID" value="KAK3784396.1"/>
    <property type="molecule type" value="Genomic_DNA"/>
</dbReference>
<evidence type="ECO:0000313" key="3">
    <source>
        <dbReference type="Proteomes" id="UP001283361"/>
    </source>
</evidence>
<evidence type="ECO:0000256" key="1">
    <source>
        <dbReference type="SAM" id="MobiDB-lite"/>
    </source>
</evidence>
<feature type="region of interest" description="Disordered" evidence="1">
    <location>
        <begin position="67"/>
        <end position="90"/>
    </location>
</feature>
<evidence type="ECO:0000313" key="2">
    <source>
        <dbReference type="EMBL" id="KAK3784396.1"/>
    </source>
</evidence>
<feature type="compositionally biased region" description="Polar residues" evidence="1">
    <location>
        <begin position="163"/>
        <end position="181"/>
    </location>
</feature>
<name>A0AAE1DVB5_9GAST</name>
<feature type="region of interest" description="Disordered" evidence="1">
    <location>
        <begin position="145"/>
        <end position="236"/>
    </location>
</feature>
<feature type="compositionally biased region" description="Basic and acidic residues" evidence="1">
    <location>
        <begin position="67"/>
        <end position="82"/>
    </location>
</feature>
<gene>
    <name evidence="2" type="ORF">RRG08_063001</name>
</gene>
<dbReference type="AlphaFoldDB" id="A0AAE1DVB5"/>
<keyword evidence="3" id="KW-1185">Reference proteome</keyword>
<feature type="compositionally biased region" description="Acidic residues" evidence="1">
    <location>
        <begin position="330"/>
        <end position="339"/>
    </location>
</feature>
<proteinExistence type="predicted"/>
<organism evidence="2 3">
    <name type="scientific">Elysia crispata</name>
    <name type="common">lettuce slug</name>
    <dbReference type="NCBI Taxonomy" id="231223"/>
    <lineage>
        <taxon>Eukaryota</taxon>
        <taxon>Metazoa</taxon>
        <taxon>Spiralia</taxon>
        <taxon>Lophotrochozoa</taxon>
        <taxon>Mollusca</taxon>
        <taxon>Gastropoda</taxon>
        <taxon>Heterobranchia</taxon>
        <taxon>Euthyneura</taxon>
        <taxon>Panpulmonata</taxon>
        <taxon>Sacoglossa</taxon>
        <taxon>Placobranchoidea</taxon>
        <taxon>Plakobranchidae</taxon>
        <taxon>Elysia</taxon>
    </lineage>
</organism>
<comment type="caution">
    <text evidence="2">The sequence shown here is derived from an EMBL/GenBank/DDBJ whole genome shotgun (WGS) entry which is preliminary data.</text>
</comment>
<accession>A0AAE1DVB5</accession>
<feature type="compositionally biased region" description="Basic residues" evidence="1">
    <location>
        <begin position="1"/>
        <end position="12"/>
    </location>
</feature>
<reference evidence="2" key="1">
    <citation type="journal article" date="2023" name="G3 (Bethesda)">
        <title>A reference genome for the long-term kleptoplast-retaining sea slug Elysia crispata morphotype clarki.</title>
        <authorList>
            <person name="Eastman K.E."/>
            <person name="Pendleton A.L."/>
            <person name="Shaikh M.A."/>
            <person name="Suttiyut T."/>
            <person name="Ogas R."/>
            <person name="Tomko P."/>
            <person name="Gavelis G."/>
            <person name="Widhalm J.R."/>
            <person name="Wisecaver J.H."/>
        </authorList>
    </citation>
    <scope>NUCLEOTIDE SEQUENCE</scope>
    <source>
        <strain evidence="2">ECLA1</strain>
    </source>
</reference>
<protein>
    <submittedName>
        <fullName evidence="2">Uncharacterized protein</fullName>
    </submittedName>
</protein>
<feature type="region of interest" description="Disordered" evidence="1">
    <location>
        <begin position="328"/>
        <end position="416"/>
    </location>
</feature>
<sequence>MTTRQRPPKGRLRLSPTPPLENGGTHVPPTEMATTSRPDQITRLAGRERKTTSIRTIQDMTSIETITRHSDLASEASPERDTAVPQNRAPGIRTLVFERSPESVATLDPATPAFVPGVPYRQAFQEAAPESRVRGHVTYADAARSPPLNIYMPDPSITPPRLSPSQKTSDNRPSPSSTAAAGQTPEGTGAGQPEFNRPTPELLSSSRSPLRHIIESRPTPTTSIEAGRLPEGTGVDQDELKLRGAIQGEKITFPLPIPGTITCDFCRPSVSWRRKKSNHRDALRHMQELHDARTVAAFRCTRCGYATTTLHAGNRHLSRSCTGVRALEEAPQEDTDNDDGGIPQPGWQDRMPEVTPPRASGDTRVSRVNQEGDSPEAGPASPSMLGATGRSYDATDWPSEELLGRLPQTSCAGSAA</sequence>
<feature type="compositionally biased region" description="Low complexity" evidence="1">
    <location>
        <begin position="197"/>
        <end position="208"/>
    </location>
</feature>
<feature type="region of interest" description="Disordered" evidence="1">
    <location>
        <begin position="1"/>
        <end position="39"/>
    </location>
</feature>
<feature type="compositionally biased region" description="Polar residues" evidence="1">
    <location>
        <begin position="407"/>
        <end position="416"/>
    </location>
</feature>
<dbReference type="Proteomes" id="UP001283361">
    <property type="component" value="Unassembled WGS sequence"/>
</dbReference>